<gene>
    <name evidence="1" type="ORF">DM02DRAFT_721750</name>
</gene>
<dbReference type="AlphaFoldDB" id="A0A2V1D856"/>
<name>A0A2V1D856_9PLEO</name>
<proteinExistence type="predicted"/>
<evidence type="ECO:0000313" key="2">
    <source>
        <dbReference type="Proteomes" id="UP000244855"/>
    </source>
</evidence>
<dbReference type="PANTHER" id="PTHR36091">
    <property type="entry name" value="ALTERED INHERITANCE OF MITOCHONDRIA PROTEIN 9, MITOCHONDRIAL"/>
    <property type="match status" value="1"/>
</dbReference>
<dbReference type="Proteomes" id="UP000244855">
    <property type="component" value="Unassembled WGS sequence"/>
</dbReference>
<dbReference type="EMBL" id="KZ805595">
    <property type="protein sequence ID" value="PVH93339.1"/>
    <property type="molecule type" value="Genomic_DNA"/>
</dbReference>
<dbReference type="PANTHER" id="PTHR36091:SF1">
    <property type="entry name" value="ALTERED INHERITANCE OF MITOCHONDRIA PROTEIN 9, MITOCHONDRIAL"/>
    <property type="match status" value="1"/>
</dbReference>
<keyword evidence="2" id="KW-1185">Reference proteome</keyword>
<evidence type="ECO:0008006" key="3">
    <source>
        <dbReference type="Google" id="ProtNLM"/>
    </source>
</evidence>
<organism evidence="1 2">
    <name type="scientific">Periconia macrospinosa</name>
    <dbReference type="NCBI Taxonomy" id="97972"/>
    <lineage>
        <taxon>Eukaryota</taxon>
        <taxon>Fungi</taxon>
        <taxon>Dikarya</taxon>
        <taxon>Ascomycota</taxon>
        <taxon>Pezizomycotina</taxon>
        <taxon>Dothideomycetes</taxon>
        <taxon>Pleosporomycetidae</taxon>
        <taxon>Pleosporales</taxon>
        <taxon>Massarineae</taxon>
        <taxon>Periconiaceae</taxon>
        <taxon>Periconia</taxon>
    </lineage>
</organism>
<accession>A0A2V1D856</accession>
<evidence type="ECO:0000313" key="1">
    <source>
        <dbReference type="EMBL" id="PVH93339.1"/>
    </source>
</evidence>
<sequence length="466" mass="52576">MHILRNISYLYMLRALLLSNIKRVSYQLCATAAAAGESCAPVRAINKMEGGFSRALVIEKEDASEVIVKIPFPIAGPPKYTTASESADATNPVGAEYIIMEKAPGTQLFNKWGDMSDLEQFRFVKEVGKVEGKTAGIRFPATGSLYLRKSTVGDSWVPLDPKFDPSGQFCIGPSCDRGWYKNGDQLVVPEHRPGPWTSIASFGVALIDREAERLGKGFTPASLSPRDSLPEQHAALQMTREVMLRLESDTEPTKIVSLIDWQSIGILPAFLQARFPEFLSVDKDFSIGSDMPSLPSAYNQMNTRDKNIEDHKLQQRKLAKTYELSTKAYNNSGYKGLIVPDYLRELFIRCSEVHDEGDIPLRACLIEISKDWSELGFSGDCPFSFSDADVQRHEDQFQKYRDFHQVQELARELLDTDSEGWTNPRMDFAEKQQQNNDLLLLIMSRSSEYNMSPEEIRRIWPFIETA</sequence>
<dbReference type="InterPro" id="IPR051035">
    <property type="entry name" value="Mito_inheritance_9"/>
</dbReference>
<protein>
    <recommendedName>
        <fullName evidence="3">Aminoglycoside phosphotransferase domain-containing protein</fullName>
    </recommendedName>
</protein>
<reference evidence="1 2" key="1">
    <citation type="journal article" date="2018" name="Sci. Rep.">
        <title>Comparative genomics provides insights into the lifestyle and reveals functional heterogeneity of dark septate endophytic fungi.</title>
        <authorList>
            <person name="Knapp D.G."/>
            <person name="Nemeth J.B."/>
            <person name="Barry K."/>
            <person name="Hainaut M."/>
            <person name="Henrissat B."/>
            <person name="Johnson J."/>
            <person name="Kuo A."/>
            <person name="Lim J.H.P."/>
            <person name="Lipzen A."/>
            <person name="Nolan M."/>
            <person name="Ohm R.A."/>
            <person name="Tamas L."/>
            <person name="Grigoriev I.V."/>
            <person name="Spatafora J.W."/>
            <person name="Nagy L.G."/>
            <person name="Kovacs G.M."/>
        </authorList>
    </citation>
    <scope>NUCLEOTIDE SEQUENCE [LARGE SCALE GENOMIC DNA]</scope>
    <source>
        <strain evidence="1 2">DSE2036</strain>
    </source>
</reference>
<dbReference type="OrthoDB" id="2906425at2759"/>
<dbReference type="GO" id="GO:0005739">
    <property type="term" value="C:mitochondrion"/>
    <property type="evidence" value="ECO:0007669"/>
    <property type="project" value="TreeGrafter"/>
</dbReference>